<dbReference type="EMBL" id="QVQW01000011">
    <property type="protein sequence ID" value="RKU47056.1"/>
    <property type="molecule type" value="Genomic_DNA"/>
</dbReference>
<reference evidence="1 2" key="1">
    <citation type="submission" date="2018-08" db="EMBL/GenBank/DDBJ databases">
        <title>Draft genome of the lignicolous fungus Coniochaeta pulveracea.</title>
        <authorList>
            <person name="Borstlap C.J."/>
            <person name="De Witt R.N."/>
            <person name="Botha A."/>
            <person name="Volschenk H."/>
        </authorList>
    </citation>
    <scope>NUCLEOTIDE SEQUENCE [LARGE SCALE GENOMIC DNA]</scope>
    <source>
        <strain evidence="1 2">CAB683</strain>
    </source>
</reference>
<name>A0A420YGS3_9PEZI</name>
<evidence type="ECO:0000313" key="2">
    <source>
        <dbReference type="Proteomes" id="UP000275385"/>
    </source>
</evidence>
<protein>
    <submittedName>
        <fullName evidence="1">Uncharacterized protein</fullName>
    </submittedName>
</protein>
<dbReference type="Proteomes" id="UP000275385">
    <property type="component" value="Unassembled WGS sequence"/>
</dbReference>
<proteinExistence type="predicted"/>
<accession>A0A420YGS3</accession>
<dbReference type="AlphaFoldDB" id="A0A420YGS3"/>
<comment type="caution">
    <text evidence="1">The sequence shown here is derived from an EMBL/GenBank/DDBJ whole genome shotgun (WGS) entry which is preliminary data.</text>
</comment>
<evidence type="ECO:0000313" key="1">
    <source>
        <dbReference type="EMBL" id="RKU47056.1"/>
    </source>
</evidence>
<gene>
    <name evidence="1" type="ORF">DL546_008858</name>
</gene>
<organism evidence="1 2">
    <name type="scientific">Coniochaeta pulveracea</name>
    <dbReference type="NCBI Taxonomy" id="177199"/>
    <lineage>
        <taxon>Eukaryota</taxon>
        <taxon>Fungi</taxon>
        <taxon>Dikarya</taxon>
        <taxon>Ascomycota</taxon>
        <taxon>Pezizomycotina</taxon>
        <taxon>Sordariomycetes</taxon>
        <taxon>Sordariomycetidae</taxon>
        <taxon>Coniochaetales</taxon>
        <taxon>Coniochaetaceae</taxon>
        <taxon>Coniochaeta</taxon>
    </lineage>
</organism>
<keyword evidence="2" id="KW-1185">Reference proteome</keyword>
<dbReference type="OrthoDB" id="5118743at2759"/>
<sequence>MSTNVSVIEYQPSQNERLTITLSAPWPNPFTGWKKLFTVPVRGSSLRVETYAQSNAYFARHVKKSLSGKIHARLPFELVMMILDYAQEPFEHRAVLLHNQKPRDTNPNLPSHYDLGVYKFRNWAEIPMYHLCIESRRTAIRRYGMPARDSFPFRLDFDTFTLNIDEAGTFMHGEPLQINKNVTQVVVRTRAGPVFKVDHQVIRWFAQFTDSTAADIARLGSNVADPTKPAPTQIISRMKQYTLDASWGVRIESHASSNEVETMFGSTAYIVNTPSSVLTVRLHHAKMPFVTTRINTEVESIDRTGVGPPKCTNKHTVLIEDGIRHCWRKIAEGPPLIPVEWRPSRTPALDLTLDLNRPLPELPNELIDKILGYAIGRYVHEAILTTTPNHGHPFIETWHDQGSAQSGNWLSFSSPESNSDQGQRLQIMDDRHVLGVYKRRDWVDIPSYYLSRTFRQGAIRHYGRPTRQTFPYNPQVDSLIVKEDEHATFMTGFPAVSSVIPDCVDVFTIIPFDHRHPDVVIDCTYIGSPILPKSQYIINLAYNRLVPRIFLARLRDSHHDDDRVLRSPKQVFEFLQAHRQTSMSGHLHVHLDEIMAWLGWDDDMLLLYNDT</sequence>